<dbReference type="GO" id="GO:0050808">
    <property type="term" value="P:synapse organization"/>
    <property type="evidence" value="ECO:0007669"/>
    <property type="project" value="TreeGrafter"/>
</dbReference>
<dbReference type="InterPro" id="IPR036179">
    <property type="entry name" value="Ig-like_dom_sf"/>
</dbReference>
<accession>A0AAV6TN74</accession>
<evidence type="ECO:0000256" key="1">
    <source>
        <dbReference type="ARBA" id="ARBA00022729"/>
    </source>
</evidence>
<dbReference type="AlphaFoldDB" id="A0AAV6TN74"/>
<organism evidence="5 6">
    <name type="scientific">Oedothorax gibbosus</name>
    <dbReference type="NCBI Taxonomy" id="931172"/>
    <lineage>
        <taxon>Eukaryota</taxon>
        <taxon>Metazoa</taxon>
        <taxon>Ecdysozoa</taxon>
        <taxon>Arthropoda</taxon>
        <taxon>Chelicerata</taxon>
        <taxon>Arachnida</taxon>
        <taxon>Araneae</taxon>
        <taxon>Araneomorphae</taxon>
        <taxon>Entelegynae</taxon>
        <taxon>Araneoidea</taxon>
        <taxon>Linyphiidae</taxon>
        <taxon>Erigoninae</taxon>
        <taxon>Oedothorax</taxon>
    </lineage>
</organism>
<dbReference type="EMBL" id="JAFNEN010001971">
    <property type="protein sequence ID" value="KAG8173214.1"/>
    <property type="molecule type" value="Genomic_DNA"/>
</dbReference>
<sequence>MWIKSINFLKMYVVRSIFLFVVILLIIEASSTANNPPILAPFSFPPALKEGERGSATCTIRSGDTPLEFTWLKDGQDVRDIEGVRIKSDLDSSFLIIPFVTSKSSGNYTCIVKNAFGSDRYTSTLAVSAPPVWKVEPMNLDIQEGGNAHISCEASGVPQPEIKWLQGNVDVFRQ</sequence>
<dbReference type="InterPro" id="IPR013783">
    <property type="entry name" value="Ig-like_fold"/>
</dbReference>
<evidence type="ECO:0000313" key="6">
    <source>
        <dbReference type="Proteomes" id="UP000827092"/>
    </source>
</evidence>
<keyword evidence="6" id="KW-1185">Reference proteome</keyword>
<dbReference type="PANTHER" id="PTHR45080:SF8">
    <property type="entry name" value="IG-LIKE DOMAIN-CONTAINING PROTEIN"/>
    <property type="match status" value="1"/>
</dbReference>
<evidence type="ECO:0000256" key="2">
    <source>
        <dbReference type="ARBA" id="ARBA00023157"/>
    </source>
</evidence>
<dbReference type="SMART" id="SM00408">
    <property type="entry name" value="IGc2"/>
    <property type="match status" value="1"/>
</dbReference>
<protein>
    <recommendedName>
        <fullName evidence="4">Ig-like domain-containing protein</fullName>
    </recommendedName>
</protein>
<evidence type="ECO:0000259" key="4">
    <source>
        <dbReference type="PROSITE" id="PS50835"/>
    </source>
</evidence>
<dbReference type="GO" id="GO:0008046">
    <property type="term" value="F:axon guidance receptor activity"/>
    <property type="evidence" value="ECO:0007669"/>
    <property type="project" value="TreeGrafter"/>
</dbReference>
<dbReference type="InterPro" id="IPR050958">
    <property type="entry name" value="Cell_Adh-Cytoskel_Orgn"/>
</dbReference>
<feature type="domain" description="Ig-like" evidence="4">
    <location>
        <begin position="130"/>
        <end position="174"/>
    </location>
</feature>
<reference evidence="5 6" key="1">
    <citation type="journal article" date="2022" name="Nat. Ecol. Evol.">
        <title>A masculinizing supergene underlies an exaggerated male reproductive morph in a spider.</title>
        <authorList>
            <person name="Hendrickx F."/>
            <person name="De Corte Z."/>
            <person name="Sonet G."/>
            <person name="Van Belleghem S.M."/>
            <person name="Kostlbacher S."/>
            <person name="Vangestel C."/>
        </authorList>
    </citation>
    <scope>NUCLEOTIDE SEQUENCE [LARGE SCALE GENOMIC DNA]</scope>
    <source>
        <strain evidence="5">W744_W776</strain>
    </source>
</reference>
<comment type="caution">
    <text evidence="5">The sequence shown here is derived from an EMBL/GenBank/DDBJ whole genome shotgun (WGS) entry which is preliminary data.</text>
</comment>
<dbReference type="GO" id="GO:0007156">
    <property type="term" value="P:homophilic cell adhesion via plasma membrane adhesion molecules"/>
    <property type="evidence" value="ECO:0007669"/>
    <property type="project" value="TreeGrafter"/>
</dbReference>
<evidence type="ECO:0000313" key="5">
    <source>
        <dbReference type="EMBL" id="KAG8173214.1"/>
    </source>
</evidence>
<gene>
    <name evidence="5" type="ORF">JTE90_023107</name>
</gene>
<dbReference type="FunFam" id="2.60.40.10:FF:000333">
    <property type="entry name" value="Down syndrome cell adhesion molecule"/>
    <property type="match status" value="1"/>
</dbReference>
<dbReference type="InterPro" id="IPR003598">
    <property type="entry name" value="Ig_sub2"/>
</dbReference>
<dbReference type="SUPFAM" id="SSF48726">
    <property type="entry name" value="Immunoglobulin"/>
    <property type="match status" value="2"/>
</dbReference>
<dbReference type="PROSITE" id="PS50835">
    <property type="entry name" value="IG_LIKE"/>
    <property type="match status" value="2"/>
</dbReference>
<keyword evidence="3" id="KW-0393">Immunoglobulin domain</keyword>
<dbReference type="InterPro" id="IPR013098">
    <property type="entry name" value="Ig_I-set"/>
</dbReference>
<dbReference type="Proteomes" id="UP000827092">
    <property type="component" value="Unassembled WGS sequence"/>
</dbReference>
<proteinExistence type="predicted"/>
<dbReference type="PANTHER" id="PTHR45080">
    <property type="entry name" value="CONTACTIN 5"/>
    <property type="match status" value="1"/>
</dbReference>
<keyword evidence="2" id="KW-1015">Disulfide bond</keyword>
<feature type="domain" description="Ig-like" evidence="4">
    <location>
        <begin position="37"/>
        <end position="128"/>
    </location>
</feature>
<dbReference type="GO" id="GO:0043025">
    <property type="term" value="C:neuronal cell body"/>
    <property type="evidence" value="ECO:0007669"/>
    <property type="project" value="TreeGrafter"/>
</dbReference>
<dbReference type="GO" id="GO:0030424">
    <property type="term" value="C:axon"/>
    <property type="evidence" value="ECO:0007669"/>
    <property type="project" value="TreeGrafter"/>
</dbReference>
<keyword evidence="1" id="KW-0732">Signal</keyword>
<dbReference type="InterPro" id="IPR007110">
    <property type="entry name" value="Ig-like_dom"/>
</dbReference>
<name>A0AAV6TN74_9ARAC</name>
<dbReference type="GO" id="GO:0005886">
    <property type="term" value="C:plasma membrane"/>
    <property type="evidence" value="ECO:0007669"/>
    <property type="project" value="TreeGrafter"/>
</dbReference>
<dbReference type="Gene3D" id="2.60.40.10">
    <property type="entry name" value="Immunoglobulins"/>
    <property type="match status" value="2"/>
</dbReference>
<evidence type="ECO:0000256" key="3">
    <source>
        <dbReference type="ARBA" id="ARBA00023319"/>
    </source>
</evidence>
<dbReference type="Pfam" id="PF07679">
    <property type="entry name" value="I-set"/>
    <property type="match status" value="2"/>
</dbReference>